<comment type="caution">
    <text evidence="2">The sequence shown here is derived from an EMBL/GenBank/DDBJ whole genome shotgun (WGS) entry which is preliminary data.</text>
</comment>
<feature type="compositionally biased region" description="Polar residues" evidence="1">
    <location>
        <begin position="106"/>
        <end position="118"/>
    </location>
</feature>
<name>A0A0F8ZBJ2_9ZZZZ</name>
<gene>
    <name evidence="2" type="ORF">LCGC14_2990260</name>
</gene>
<organism evidence="2">
    <name type="scientific">marine sediment metagenome</name>
    <dbReference type="NCBI Taxonomy" id="412755"/>
    <lineage>
        <taxon>unclassified sequences</taxon>
        <taxon>metagenomes</taxon>
        <taxon>ecological metagenomes</taxon>
    </lineage>
</organism>
<feature type="non-terminal residue" evidence="2">
    <location>
        <position position="1"/>
    </location>
</feature>
<protein>
    <submittedName>
        <fullName evidence="2">Uncharacterized protein</fullName>
    </submittedName>
</protein>
<reference evidence="2" key="1">
    <citation type="journal article" date="2015" name="Nature">
        <title>Complex archaea that bridge the gap between prokaryotes and eukaryotes.</title>
        <authorList>
            <person name="Spang A."/>
            <person name="Saw J.H."/>
            <person name="Jorgensen S.L."/>
            <person name="Zaremba-Niedzwiedzka K."/>
            <person name="Martijn J."/>
            <person name="Lind A.E."/>
            <person name="van Eijk R."/>
            <person name="Schleper C."/>
            <person name="Guy L."/>
            <person name="Ettema T.J."/>
        </authorList>
    </citation>
    <scope>NUCLEOTIDE SEQUENCE</scope>
</reference>
<sequence>QTRILWITLLALSNRDGQVFAATNRLAKLANIPVNKCQQCLQKLLGPDPDSRTPDNEGRRIERIPGGWFILNHKLYRQKGRSIERKTYLREKKREQRERDKVRQQGCQQMSTSQPITDTDTDKTKGFSSSRRIKAQLFPLAGKVCSVSGCRMPAVYKDSSGAYDNFKCNEHLPAKVKEVYG</sequence>
<accession>A0A0F8ZBJ2</accession>
<proteinExistence type="predicted"/>
<feature type="compositionally biased region" description="Basic and acidic residues" evidence="1">
    <location>
        <begin position="89"/>
        <end position="103"/>
    </location>
</feature>
<dbReference type="AlphaFoldDB" id="A0A0F8ZBJ2"/>
<dbReference type="EMBL" id="LAZR01061310">
    <property type="protein sequence ID" value="KKK63834.1"/>
    <property type="molecule type" value="Genomic_DNA"/>
</dbReference>
<feature type="region of interest" description="Disordered" evidence="1">
    <location>
        <begin position="89"/>
        <end position="128"/>
    </location>
</feature>
<evidence type="ECO:0000256" key="1">
    <source>
        <dbReference type="SAM" id="MobiDB-lite"/>
    </source>
</evidence>
<evidence type="ECO:0000313" key="2">
    <source>
        <dbReference type="EMBL" id="KKK63834.1"/>
    </source>
</evidence>